<sequence>MAEDFMKDSKERVALDLLKLIGEKEDSDPKAVRDRSYWIALYHHCYLAANGASPKEIFEKK</sequence>
<evidence type="ECO:0000313" key="1">
    <source>
        <dbReference type="EMBL" id="ROH88228.1"/>
    </source>
</evidence>
<gene>
    <name evidence="1" type="ORF">ED236_01800</name>
</gene>
<organism evidence="1 2">
    <name type="scientific">Pseudomethylobacillus aquaticus</name>
    <dbReference type="NCBI Taxonomy" id="2676064"/>
    <lineage>
        <taxon>Bacteria</taxon>
        <taxon>Pseudomonadati</taxon>
        <taxon>Pseudomonadota</taxon>
        <taxon>Betaproteobacteria</taxon>
        <taxon>Nitrosomonadales</taxon>
        <taxon>Methylophilaceae</taxon>
        <taxon>Pseudomethylobacillus</taxon>
    </lineage>
</organism>
<accession>A0A3N0V763</accession>
<comment type="caution">
    <text evidence="1">The sequence shown here is derived from an EMBL/GenBank/DDBJ whole genome shotgun (WGS) entry which is preliminary data.</text>
</comment>
<dbReference type="EMBL" id="RJVP01000001">
    <property type="protein sequence ID" value="ROH88228.1"/>
    <property type="molecule type" value="Genomic_DNA"/>
</dbReference>
<proteinExistence type="predicted"/>
<protein>
    <submittedName>
        <fullName evidence="1">Uncharacterized protein</fullName>
    </submittedName>
</protein>
<dbReference type="Proteomes" id="UP000275137">
    <property type="component" value="Unassembled WGS sequence"/>
</dbReference>
<reference evidence="1 2" key="1">
    <citation type="submission" date="2018-10" db="EMBL/GenBank/DDBJ databases">
        <authorList>
            <person name="Chen W.-M."/>
        </authorList>
    </citation>
    <scope>NUCLEOTIDE SEQUENCE [LARGE SCALE GENOMIC DNA]</scope>
    <source>
        <strain evidence="1 2">H-5</strain>
    </source>
</reference>
<keyword evidence="2" id="KW-1185">Reference proteome</keyword>
<name>A0A3N0V763_9PROT</name>
<dbReference type="RefSeq" id="WP_123236222.1">
    <property type="nucleotide sequence ID" value="NZ_RJVP01000001.1"/>
</dbReference>
<evidence type="ECO:0000313" key="2">
    <source>
        <dbReference type="Proteomes" id="UP000275137"/>
    </source>
</evidence>
<dbReference type="AlphaFoldDB" id="A0A3N0V763"/>